<dbReference type="GO" id="GO:0022857">
    <property type="term" value="F:transmembrane transporter activity"/>
    <property type="evidence" value="ECO:0007669"/>
    <property type="project" value="UniProtKB-UniRule"/>
</dbReference>
<evidence type="ECO:0000256" key="3">
    <source>
        <dbReference type="ARBA" id="ARBA00022475"/>
    </source>
</evidence>
<accession>A0AAE4AT17</accession>
<evidence type="ECO:0000256" key="4">
    <source>
        <dbReference type="ARBA" id="ARBA00022519"/>
    </source>
</evidence>
<comment type="subcellular location">
    <subcellularLocation>
        <location evidence="1 9">Cell inner membrane</location>
        <topology evidence="1 9">Multi-pass membrane protein</topology>
    </subcellularLocation>
</comment>
<keyword evidence="5 9" id="KW-0812">Transmembrane</keyword>
<keyword evidence="4 9" id="KW-0997">Cell inner membrane</keyword>
<evidence type="ECO:0000259" key="10">
    <source>
        <dbReference type="Pfam" id="PF04290"/>
    </source>
</evidence>
<dbReference type="PANTHER" id="PTHR35011">
    <property type="entry name" value="2,3-DIKETO-L-GULONATE TRAP TRANSPORTER SMALL PERMEASE PROTEIN YIAM"/>
    <property type="match status" value="1"/>
</dbReference>
<keyword evidence="2 9" id="KW-0813">Transport</keyword>
<dbReference type="EMBL" id="JAUSUL010000002">
    <property type="protein sequence ID" value="MDQ0315600.1"/>
    <property type="molecule type" value="Genomic_DNA"/>
</dbReference>
<feature type="transmembrane region" description="Helical" evidence="9">
    <location>
        <begin position="132"/>
        <end position="156"/>
    </location>
</feature>
<evidence type="ECO:0000256" key="9">
    <source>
        <dbReference type="RuleBase" id="RU369079"/>
    </source>
</evidence>
<feature type="transmembrane region" description="Helical" evidence="9">
    <location>
        <begin position="52"/>
        <end position="69"/>
    </location>
</feature>
<evidence type="ECO:0000256" key="8">
    <source>
        <dbReference type="ARBA" id="ARBA00038436"/>
    </source>
</evidence>
<evidence type="ECO:0000256" key="2">
    <source>
        <dbReference type="ARBA" id="ARBA00022448"/>
    </source>
</evidence>
<feature type="domain" description="Tripartite ATP-independent periplasmic transporters DctQ component" evidence="10">
    <location>
        <begin position="27"/>
        <end position="159"/>
    </location>
</feature>
<dbReference type="InterPro" id="IPR055348">
    <property type="entry name" value="DctQ"/>
</dbReference>
<dbReference type="AlphaFoldDB" id="A0AAE4AT17"/>
<dbReference type="RefSeq" id="WP_306885428.1">
    <property type="nucleotide sequence ID" value="NZ_JAUSUL010000002.1"/>
</dbReference>
<keyword evidence="3" id="KW-1003">Cell membrane</keyword>
<feature type="transmembrane region" description="Helical" evidence="9">
    <location>
        <begin position="89"/>
        <end position="112"/>
    </location>
</feature>
<evidence type="ECO:0000256" key="7">
    <source>
        <dbReference type="ARBA" id="ARBA00023136"/>
    </source>
</evidence>
<protein>
    <recommendedName>
        <fullName evidence="9">TRAP transporter small permease protein</fullName>
    </recommendedName>
</protein>
<evidence type="ECO:0000313" key="12">
    <source>
        <dbReference type="Proteomes" id="UP001229244"/>
    </source>
</evidence>
<evidence type="ECO:0000256" key="6">
    <source>
        <dbReference type="ARBA" id="ARBA00022989"/>
    </source>
</evidence>
<evidence type="ECO:0000256" key="5">
    <source>
        <dbReference type="ARBA" id="ARBA00022692"/>
    </source>
</evidence>
<reference evidence="11" key="1">
    <citation type="submission" date="2023-07" db="EMBL/GenBank/DDBJ databases">
        <title>Genomic Encyclopedia of Type Strains, Phase IV (KMG-IV): sequencing the most valuable type-strain genomes for metagenomic binning, comparative biology and taxonomic classification.</title>
        <authorList>
            <person name="Goeker M."/>
        </authorList>
    </citation>
    <scope>NUCLEOTIDE SEQUENCE</scope>
    <source>
        <strain evidence="11">DSM 21202</strain>
    </source>
</reference>
<comment type="similarity">
    <text evidence="8 9">Belongs to the TRAP transporter small permease family.</text>
</comment>
<proteinExistence type="inferred from homology"/>
<comment type="caution">
    <text evidence="11">The sequence shown here is derived from an EMBL/GenBank/DDBJ whole genome shotgun (WGS) entry which is preliminary data.</text>
</comment>
<name>A0AAE4AT17_9HYPH</name>
<gene>
    <name evidence="11" type="ORF">J2S73_002057</name>
</gene>
<keyword evidence="12" id="KW-1185">Reference proteome</keyword>
<dbReference type="InterPro" id="IPR007387">
    <property type="entry name" value="TRAP_DctQ"/>
</dbReference>
<comment type="function">
    <text evidence="9">Part of the tripartite ATP-independent periplasmic (TRAP) transport system.</text>
</comment>
<feature type="transmembrane region" description="Helical" evidence="9">
    <location>
        <begin position="21"/>
        <end position="40"/>
    </location>
</feature>
<keyword evidence="7 9" id="KW-0472">Membrane</keyword>
<dbReference type="Pfam" id="PF04290">
    <property type="entry name" value="DctQ"/>
    <property type="match status" value="1"/>
</dbReference>
<evidence type="ECO:0000313" key="11">
    <source>
        <dbReference type="EMBL" id="MDQ0315600.1"/>
    </source>
</evidence>
<dbReference type="GO" id="GO:0005886">
    <property type="term" value="C:plasma membrane"/>
    <property type="evidence" value="ECO:0007669"/>
    <property type="project" value="UniProtKB-SubCell"/>
</dbReference>
<evidence type="ECO:0000256" key="1">
    <source>
        <dbReference type="ARBA" id="ARBA00004429"/>
    </source>
</evidence>
<sequence>MLTVASTIDRAMGGLGEVLKWALPIVVALAAAVALLRYGFSLGYPWLSESFVWLNGAMIFLGAASVYAWDGHVRVDLLYRRLGKRGRAIVNLVGTVIFLWPMLAVIAVKGWPALVRSWSLLEGSPSIDGLPFLYLMKTAVLAFCILTALQGLATVLRSLHVLLRASESSS</sequence>
<keyword evidence="6 9" id="KW-1133">Transmembrane helix</keyword>
<organism evidence="11 12">
    <name type="scientific">Amorphus orientalis</name>
    <dbReference type="NCBI Taxonomy" id="649198"/>
    <lineage>
        <taxon>Bacteria</taxon>
        <taxon>Pseudomonadati</taxon>
        <taxon>Pseudomonadota</taxon>
        <taxon>Alphaproteobacteria</taxon>
        <taxon>Hyphomicrobiales</taxon>
        <taxon>Amorphaceae</taxon>
        <taxon>Amorphus</taxon>
    </lineage>
</organism>
<dbReference type="PANTHER" id="PTHR35011:SF4">
    <property type="entry name" value="SLL1102 PROTEIN"/>
    <property type="match status" value="1"/>
</dbReference>
<dbReference type="Proteomes" id="UP001229244">
    <property type="component" value="Unassembled WGS sequence"/>
</dbReference>
<comment type="subunit">
    <text evidence="9">The complex comprises the extracytoplasmic solute receptor protein and the two transmembrane proteins.</text>
</comment>